<gene>
    <name evidence="7" type="primary">POLA1</name>
    <name evidence="7" type="ORF">L345_09941</name>
</gene>
<dbReference type="EMBL" id="AZIM01002314">
    <property type="protein sequence ID" value="ETE64293.1"/>
    <property type="molecule type" value="Genomic_DNA"/>
</dbReference>
<dbReference type="GO" id="GO:1902975">
    <property type="term" value="P:mitotic DNA replication initiation"/>
    <property type="evidence" value="ECO:0007669"/>
    <property type="project" value="TreeGrafter"/>
</dbReference>
<proteinExistence type="predicted"/>
<comment type="caution">
    <text evidence="7">The sequence shown here is derived from an EMBL/GenBank/DDBJ whole genome shotgun (WGS) entry which is preliminary data.</text>
</comment>
<dbReference type="InterPro" id="IPR006134">
    <property type="entry name" value="DNA-dir_DNA_pol_B_multi_dom"/>
</dbReference>
<protein>
    <recommendedName>
        <fullName evidence="1">DNA-directed DNA polymerase</fullName>
        <ecNumber evidence="1">2.7.7.7</ecNumber>
    </recommendedName>
</protein>
<keyword evidence="4" id="KW-0239">DNA-directed DNA polymerase</keyword>
<evidence type="ECO:0000313" key="8">
    <source>
        <dbReference type="Proteomes" id="UP000018936"/>
    </source>
</evidence>
<evidence type="ECO:0000256" key="1">
    <source>
        <dbReference type="ARBA" id="ARBA00012417"/>
    </source>
</evidence>
<dbReference type="Gene3D" id="1.10.3200.20">
    <property type="entry name" value="DNA Polymerase alpha, zinc finger"/>
    <property type="match status" value="1"/>
</dbReference>
<keyword evidence="2" id="KW-0808">Transferase</keyword>
<accession>V8NRI1</accession>
<dbReference type="Pfam" id="PF08996">
    <property type="entry name" value="zf-DNA_Pol"/>
    <property type="match status" value="1"/>
</dbReference>
<feature type="domain" description="DNA-directed DNA polymerase family B multifunctional" evidence="5">
    <location>
        <begin position="84"/>
        <end position="127"/>
    </location>
</feature>
<sequence length="501" mass="57055">ERDTELQRSSAREELNAATSKERCLQAPCWVLENVFESPECQRERDSRRGLEKNICFNLYKEEHSRHSTTYKEHAVKVYTLGKILLHTKEMVQKMNLEVIYGDTDSIMINTNLTKLEEVFKLGNKAPAVAQTDAGAICPDPKVRWPSGVGKAAKLEFPFVPPGEDTEEGKREDAGGVTGCGGLFPPLIKSEVNKLYKLLEIDIDGVFKSLLLLKKKKYAALVVEPAGDGKYITKQELKGLDIVRRDWCDLAKETGNYVIGQILSDQSRDEIVENIQRRIIEIGENVTNNLIPVKQYEINKALTKDPQDYPDKKSLPHVHVALWMNSQEGRKLKAGDTVSYVICQRAYAPEQLKKQGNLTIDVQYYLLQQIHPVVARICEPIDGIDSVLIATWLGVDPSQFKLHQHYHKDEKYDLFGGPIQQTDEEKYKDCKRFKFACPKCGTENIYDNVFRYLSGKFKASVLCCNPEGCNENLLNYSMQINNKLILDIRGFMKKYYCVSNL</sequence>
<evidence type="ECO:0000256" key="3">
    <source>
        <dbReference type="ARBA" id="ARBA00022695"/>
    </source>
</evidence>
<dbReference type="GO" id="GO:0003688">
    <property type="term" value="F:DNA replication origin binding"/>
    <property type="evidence" value="ECO:0007669"/>
    <property type="project" value="TreeGrafter"/>
</dbReference>
<dbReference type="AlphaFoldDB" id="V8NRI1"/>
<dbReference type="GO" id="GO:0006273">
    <property type="term" value="P:lagging strand elongation"/>
    <property type="evidence" value="ECO:0007669"/>
    <property type="project" value="TreeGrafter"/>
</dbReference>
<dbReference type="NCBIfam" id="TIGR00592">
    <property type="entry name" value="pol2"/>
    <property type="match status" value="1"/>
</dbReference>
<evidence type="ECO:0000256" key="2">
    <source>
        <dbReference type="ARBA" id="ARBA00022679"/>
    </source>
</evidence>
<dbReference type="GO" id="GO:0000166">
    <property type="term" value="F:nucleotide binding"/>
    <property type="evidence" value="ECO:0007669"/>
    <property type="project" value="InterPro"/>
</dbReference>
<dbReference type="OrthoDB" id="6755010at2759"/>
<dbReference type="PROSITE" id="PS00116">
    <property type="entry name" value="DNA_POLYMERASE_B"/>
    <property type="match status" value="1"/>
</dbReference>
<feature type="non-terminal residue" evidence="7">
    <location>
        <position position="501"/>
    </location>
</feature>
<dbReference type="PANTHER" id="PTHR45861">
    <property type="entry name" value="DNA POLYMERASE ALPHA CATALYTIC SUBUNIT"/>
    <property type="match status" value="1"/>
</dbReference>
<evidence type="ECO:0000259" key="5">
    <source>
        <dbReference type="Pfam" id="PF00136"/>
    </source>
</evidence>
<dbReference type="GO" id="GO:0003697">
    <property type="term" value="F:single-stranded DNA binding"/>
    <property type="evidence" value="ECO:0007669"/>
    <property type="project" value="TreeGrafter"/>
</dbReference>
<feature type="domain" description="Zinc finger DNA-directed DNA polymerase family B alpha" evidence="6">
    <location>
        <begin position="420"/>
        <end position="497"/>
    </location>
</feature>
<dbReference type="Pfam" id="PF00136">
    <property type="entry name" value="DNA_pol_B"/>
    <property type="match status" value="2"/>
</dbReference>
<dbReference type="Gene3D" id="1.10.132.60">
    <property type="entry name" value="DNA polymerase family B, C-terminal domain"/>
    <property type="match status" value="1"/>
</dbReference>
<keyword evidence="8" id="KW-1185">Reference proteome</keyword>
<dbReference type="InterPro" id="IPR038256">
    <property type="entry name" value="Pol_alpha_znc_sf"/>
</dbReference>
<keyword evidence="3" id="KW-0548">Nucleotidyltransferase</keyword>
<evidence type="ECO:0000259" key="6">
    <source>
        <dbReference type="Pfam" id="PF08996"/>
    </source>
</evidence>
<reference evidence="7 8" key="1">
    <citation type="journal article" date="2013" name="Proc. Natl. Acad. Sci. U.S.A.">
        <title>The king cobra genome reveals dynamic gene evolution and adaptation in the snake venom system.</title>
        <authorList>
            <person name="Vonk F.J."/>
            <person name="Casewell N.R."/>
            <person name="Henkel C.V."/>
            <person name="Heimberg A.M."/>
            <person name="Jansen H.J."/>
            <person name="McCleary R.J."/>
            <person name="Kerkkamp H.M."/>
            <person name="Vos R.A."/>
            <person name="Guerreiro I."/>
            <person name="Calvete J.J."/>
            <person name="Wuster W."/>
            <person name="Woods A.E."/>
            <person name="Logan J.M."/>
            <person name="Harrison R.A."/>
            <person name="Castoe T.A."/>
            <person name="de Koning A.P."/>
            <person name="Pollock D.D."/>
            <person name="Yandell M."/>
            <person name="Calderon D."/>
            <person name="Renjifo C."/>
            <person name="Currier R.B."/>
            <person name="Salgado D."/>
            <person name="Pla D."/>
            <person name="Sanz L."/>
            <person name="Hyder A.S."/>
            <person name="Ribeiro J.M."/>
            <person name="Arntzen J.W."/>
            <person name="van den Thillart G.E."/>
            <person name="Boetzer M."/>
            <person name="Pirovano W."/>
            <person name="Dirks R.P."/>
            <person name="Spaink H.P."/>
            <person name="Duboule D."/>
            <person name="McGlinn E."/>
            <person name="Kini R.M."/>
            <person name="Richardson M.K."/>
        </authorList>
    </citation>
    <scope>NUCLEOTIDE SEQUENCE</scope>
    <source>
        <tissue evidence="7">Blood</tissue>
    </source>
</reference>
<dbReference type="GO" id="GO:0003682">
    <property type="term" value="F:chromatin binding"/>
    <property type="evidence" value="ECO:0007669"/>
    <property type="project" value="TreeGrafter"/>
</dbReference>
<dbReference type="GO" id="GO:0005658">
    <property type="term" value="C:alpha DNA polymerase:primase complex"/>
    <property type="evidence" value="ECO:0007669"/>
    <property type="project" value="TreeGrafter"/>
</dbReference>
<dbReference type="FunFam" id="1.10.132.60:FF:000006">
    <property type="entry name" value="DNA polymerase"/>
    <property type="match status" value="1"/>
</dbReference>
<dbReference type="PANTHER" id="PTHR45861:SF1">
    <property type="entry name" value="DNA POLYMERASE ALPHA CATALYTIC SUBUNIT"/>
    <property type="match status" value="1"/>
</dbReference>
<dbReference type="EC" id="2.7.7.7" evidence="1"/>
<dbReference type="InterPro" id="IPR043502">
    <property type="entry name" value="DNA/RNA_pol_sf"/>
</dbReference>
<evidence type="ECO:0000313" key="7">
    <source>
        <dbReference type="EMBL" id="ETE64293.1"/>
    </source>
</evidence>
<name>V8NRI1_OPHHA</name>
<dbReference type="GO" id="GO:0006272">
    <property type="term" value="P:leading strand elongation"/>
    <property type="evidence" value="ECO:0007669"/>
    <property type="project" value="TreeGrafter"/>
</dbReference>
<feature type="domain" description="DNA-directed DNA polymerase family B multifunctional" evidence="5">
    <location>
        <begin position="188"/>
        <end position="381"/>
    </location>
</feature>
<feature type="non-terminal residue" evidence="7">
    <location>
        <position position="1"/>
    </location>
</feature>
<evidence type="ECO:0000256" key="4">
    <source>
        <dbReference type="ARBA" id="ARBA00022932"/>
    </source>
</evidence>
<dbReference type="SUPFAM" id="SSF56672">
    <property type="entry name" value="DNA/RNA polymerases"/>
    <property type="match status" value="1"/>
</dbReference>
<dbReference type="InterPro" id="IPR023211">
    <property type="entry name" value="DNA_pol_palm_dom_sf"/>
</dbReference>
<dbReference type="Gene3D" id="3.90.1600.10">
    <property type="entry name" value="Palm domain of DNA polymerase"/>
    <property type="match status" value="1"/>
</dbReference>
<dbReference type="InterPro" id="IPR015088">
    <property type="entry name" value="Znf_DNA-dir_DNA_pol_B_alpha"/>
</dbReference>
<dbReference type="Proteomes" id="UP000018936">
    <property type="component" value="Unassembled WGS sequence"/>
</dbReference>
<dbReference type="InterPro" id="IPR042087">
    <property type="entry name" value="DNA_pol_B_thumb"/>
</dbReference>
<organism evidence="7 8">
    <name type="scientific">Ophiophagus hannah</name>
    <name type="common">King cobra</name>
    <name type="synonym">Naja hannah</name>
    <dbReference type="NCBI Taxonomy" id="8665"/>
    <lineage>
        <taxon>Eukaryota</taxon>
        <taxon>Metazoa</taxon>
        <taxon>Chordata</taxon>
        <taxon>Craniata</taxon>
        <taxon>Vertebrata</taxon>
        <taxon>Euteleostomi</taxon>
        <taxon>Lepidosauria</taxon>
        <taxon>Squamata</taxon>
        <taxon>Bifurcata</taxon>
        <taxon>Unidentata</taxon>
        <taxon>Episquamata</taxon>
        <taxon>Toxicofera</taxon>
        <taxon>Serpentes</taxon>
        <taxon>Colubroidea</taxon>
        <taxon>Elapidae</taxon>
        <taxon>Elapinae</taxon>
        <taxon>Ophiophagus</taxon>
    </lineage>
</organism>
<dbReference type="InterPro" id="IPR017964">
    <property type="entry name" value="DNA-dir_DNA_pol_B_CS"/>
</dbReference>
<dbReference type="GO" id="GO:0003887">
    <property type="term" value="F:DNA-directed DNA polymerase activity"/>
    <property type="evidence" value="ECO:0007669"/>
    <property type="project" value="UniProtKB-KW"/>
</dbReference>